<name>A0AAE4RCF2_9ACTN</name>
<proteinExistence type="predicted"/>
<reference evidence="3 4" key="1">
    <citation type="submission" date="2023-10" db="EMBL/GenBank/DDBJ databases">
        <title>Development of a sustainable strategy for remediation of hydrocarbon-contaminated territories based on the waste exchange concept.</title>
        <authorList>
            <person name="Krivoruchko A."/>
        </authorList>
    </citation>
    <scope>NUCLEOTIDE SEQUENCE</scope>
    <source>
        <strain evidence="2 4">IEGM 1266</strain>
        <strain evidence="3">IEGM 1279</strain>
    </source>
</reference>
<dbReference type="RefSeq" id="WP_232513160.1">
    <property type="nucleotide sequence ID" value="NZ_CP091855.1"/>
</dbReference>
<dbReference type="EMBL" id="JAWLKH010000034">
    <property type="protein sequence ID" value="MDV6314425.1"/>
    <property type="molecule type" value="Genomic_DNA"/>
</dbReference>
<evidence type="ECO:0000256" key="1">
    <source>
        <dbReference type="SAM" id="MobiDB-lite"/>
    </source>
</evidence>
<organism evidence="3 5">
    <name type="scientific">Gordonia amicalis</name>
    <dbReference type="NCBI Taxonomy" id="89053"/>
    <lineage>
        <taxon>Bacteria</taxon>
        <taxon>Bacillati</taxon>
        <taxon>Actinomycetota</taxon>
        <taxon>Actinomycetes</taxon>
        <taxon>Mycobacteriales</taxon>
        <taxon>Gordoniaceae</taxon>
        <taxon>Gordonia</taxon>
    </lineage>
</organism>
<dbReference type="AlphaFoldDB" id="A0AAE4RCF2"/>
<accession>A0AAE4RCF2</accession>
<dbReference type="EMBL" id="JAWLKI010000007">
    <property type="protein sequence ID" value="MDV6307431.1"/>
    <property type="molecule type" value="Genomic_DNA"/>
</dbReference>
<protein>
    <submittedName>
        <fullName evidence="3">Uncharacterized protein</fullName>
    </submittedName>
</protein>
<keyword evidence="4" id="KW-1185">Reference proteome</keyword>
<evidence type="ECO:0000313" key="5">
    <source>
        <dbReference type="Proteomes" id="UP001185922"/>
    </source>
</evidence>
<comment type="caution">
    <text evidence="3">The sequence shown here is derived from an EMBL/GenBank/DDBJ whole genome shotgun (WGS) entry which is preliminary data.</text>
</comment>
<gene>
    <name evidence="2" type="ORF">R3P94_08835</name>
    <name evidence="3" type="ORF">R3Q15_21510</name>
</gene>
<evidence type="ECO:0000313" key="4">
    <source>
        <dbReference type="Proteomes" id="UP001185779"/>
    </source>
</evidence>
<dbReference type="Proteomes" id="UP001185922">
    <property type="component" value="Unassembled WGS sequence"/>
</dbReference>
<dbReference type="Proteomes" id="UP001185779">
    <property type="component" value="Unassembled WGS sequence"/>
</dbReference>
<evidence type="ECO:0000313" key="2">
    <source>
        <dbReference type="EMBL" id="MDV6307431.1"/>
    </source>
</evidence>
<dbReference type="GeneID" id="77172845"/>
<evidence type="ECO:0000313" key="3">
    <source>
        <dbReference type="EMBL" id="MDV6314425.1"/>
    </source>
</evidence>
<sequence length="106" mass="12109">MPIRDKLGQLDLPQRQVFPPRWERLPGKQFREVGQLPRQQSHCMQPHAIRFPTRGSRSRGHTDRPTDDIGSYDAGQFSAMLTYADKNGWVNNDGRSLQAHIVRGDG</sequence>
<feature type="region of interest" description="Disordered" evidence="1">
    <location>
        <begin position="36"/>
        <end position="71"/>
    </location>
</feature>